<accession>A0A1U7WVF8</accession>
<dbReference type="InterPro" id="IPR036691">
    <property type="entry name" value="Endo/exonu/phosph_ase_sf"/>
</dbReference>
<organism evidence="2 3">
    <name type="scientific">Nicotiana sylvestris</name>
    <name type="common">Wood tobacco</name>
    <name type="synonym">South American tobacco</name>
    <dbReference type="NCBI Taxonomy" id="4096"/>
    <lineage>
        <taxon>Eukaryota</taxon>
        <taxon>Viridiplantae</taxon>
        <taxon>Streptophyta</taxon>
        <taxon>Embryophyta</taxon>
        <taxon>Tracheophyta</taxon>
        <taxon>Spermatophyta</taxon>
        <taxon>Magnoliopsida</taxon>
        <taxon>eudicotyledons</taxon>
        <taxon>Gunneridae</taxon>
        <taxon>Pentapetalae</taxon>
        <taxon>asterids</taxon>
        <taxon>lamiids</taxon>
        <taxon>Solanales</taxon>
        <taxon>Solanaceae</taxon>
        <taxon>Nicotianoideae</taxon>
        <taxon>Nicotianeae</taxon>
        <taxon>Nicotiana</taxon>
    </lineage>
</organism>
<feature type="domain" description="Endonuclease/exonuclease/phosphatase" evidence="1">
    <location>
        <begin position="32"/>
        <end position="154"/>
    </location>
</feature>
<dbReference type="AlphaFoldDB" id="A0A1U7WVF8"/>
<sequence>MVFWNCQADIAANEDQQLTLRIKDKDRSDIHITAVYAKCTARERKDFWANIEDISNDIAGPWCIGGDFNVIMDSEEKLGGRPHRAHRSVDFTATMEYCGLVDLGYFGPRFTWCNNRRTNKRIWKRLDSIIVNDEWTQKFQNNYITHLVRTGSDHRSLFMKRHSEQQEVIKYFMFLNIWVQQPDFLEVVQNN</sequence>
<dbReference type="RefSeq" id="XP_009778225.1">
    <property type="nucleotide sequence ID" value="XM_009779923.1"/>
</dbReference>
<protein>
    <submittedName>
        <fullName evidence="3">Uncharacterized protein LOC104227642</fullName>
    </submittedName>
</protein>
<dbReference type="KEGG" id="nsy:104227642"/>
<keyword evidence="2" id="KW-1185">Reference proteome</keyword>
<dbReference type="eggNOG" id="KOG1075">
    <property type="taxonomic scope" value="Eukaryota"/>
</dbReference>
<dbReference type="Proteomes" id="UP000189701">
    <property type="component" value="Unplaced"/>
</dbReference>
<dbReference type="Gene3D" id="3.60.10.10">
    <property type="entry name" value="Endonuclease/exonuclease/phosphatase"/>
    <property type="match status" value="1"/>
</dbReference>
<name>A0A1U7WVF8_NICSY</name>
<dbReference type="GO" id="GO:0003824">
    <property type="term" value="F:catalytic activity"/>
    <property type="evidence" value="ECO:0007669"/>
    <property type="project" value="InterPro"/>
</dbReference>
<dbReference type="PANTHER" id="PTHR33710">
    <property type="entry name" value="BNAC02G09200D PROTEIN"/>
    <property type="match status" value="1"/>
</dbReference>
<evidence type="ECO:0000259" key="1">
    <source>
        <dbReference type="Pfam" id="PF03372"/>
    </source>
</evidence>
<dbReference type="InterPro" id="IPR005135">
    <property type="entry name" value="Endo/exonuclease/phosphatase"/>
</dbReference>
<evidence type="ECO:0000313" key="3">
    <source>
        <dbReference type="RefSeq" id="XP_009778225.1"/>
    </source>
</evidence>
<dbReference type="OrthoDB" id="1302590at2759"/>
<dbReference type="SUPFAM" id="SSF56219">
    <property type="entry name" value="DNase I-like"/>
    <property type="match status" value="1"/>
</dbReference>
<evidence type="ECO:0000313" key="2">
    <source>
        <dbReference type="Proteomes" id="UP000189701"/>
    </source>
</evidence>
<reference evidence="2" key="1">
    <citation type="journal article" date="2013" name="Genome Biol.">
        <title>Reference genomes and transcriptomes of Nicotiana sylvestris and Nicotiana tomentosiformis.</title>
        <authorList>
            <person name="Sierro N."/>
            <person name="Battey J.N."/>
            <person name="Ouadi S."/>
            <person name="Bovet L."/>
            <person name="Goepfert S."/>
            <person name="Bakaher N."/>
            <person name="Peitsch M.C."/>
            <person name="Ivanov N.V."/>
        </authorList>
    </citation>
    <scope>NUCLEOTIDE SEQUENCE [LARGE SCALE GENOMIC DNA]</scope>
</reference>
<dbReference type="Pfam" id="PF03372">
    <property type="entry name" value="Exo_endo_phos"/>
    <property type="match status" value="1"/>
</dbReference>
<dbReference type="GeneID" id="104227642"/>
<proteinExistence type="predicted"/>
<gene>
    <name evidence="3" type="primary">LOC104227642</name>
</gene>
<reference evidence="3" key="2">
    <citation type="submission" date="2025-08" db="UniProtKB">
        <authorList>
            <consortium name="RefSeq"/>
        </authorList>
    </citation>
    <scope>IDENTIFICATION</scope>
    <source>
        <tissue evidence="3">Leaf</tissue>
    </source>
</reference>
<dbReference type="PANTHER" id="PTHR33710:SF35">
    <property type="entry name" value="RNA-DIRECTED DNA POLYMERASE (REVERSE TRANSCRIPTASE)_ RIBONUCLEASE H"/>
    <property type="match status" value="1"/>
</dbReference>